<dbReference type="OrthoDB" id="9977941at2759"/>
<gene>
    <name evidence="1" type="ORF">DBV05_g4080</name>
</gene>
<keyword evidence="2" id="KW-1185">Reference proteome</keyword>
<dbReference type="InterPro" id="IPR052998">
    <property type="entry name" value="Hetero-Diels-Alderase-like"/>
</dbReference>
<dbReference type="EMBL" id="VCHE01000018">
    <property type="protein sequence ID" value="KAB2577284.1"/>
    <property type="molecule type" value="Genomic_DNA"/>
</dbReference>
<dbReference type="SUPFAM" id="SSF63829">
    <property type="entry name" value="Calcium-dependent phosphotriesterase"/>
    <property type="match status" value="1"/>
</dbReference>
<accession>A0A5N5DK83</accession>
<proteinExistence type="predicted"/>
<evidence type="ECO:0000313" key="1">
    <source>
        <dbReference type="EMBL" id="KAB2577284.1"/>
    </source>
</evidence>
<dbReference type="Proteomes" id="UP000325902">
    <property type="component" value="Unassembled WGS sequence"/>
</dbReference>
<evidence type="ECO:0008006" key="3">
    <source>
        <dbReference type="Google" id="ProtNLM"/>
    </source>
</evidence>
<comment type="caution">
    <text evidence="1">The sequence shown here is derived from an EMBL/GenBank/DDBJ whole genome shotgun (WGS) entry which is preliminary data.</text>
</comment>
<organism evidence="1 2">
    <name type="scientific">Lasiodiplodia theobromae</name>
    <dbReference type="NCBI Taxonomy" id="45133"/>
    <lineage>
        <taxon>Eukaryota</taxon>
        <taxon>Fungi</taxon>
        <taxon>Dikarya</taxon>
        <taxon>Ascomycota</taxon>
        <taxon>Pezizomycotina</taxon>
        <taxon>Dothideomycetes</taxon>
        <taxon>Dothideomycetes incertae sedis</taxon>
        <taxon>Botryosphaeriales</taxon>
        <taxon>Botryosphaeriaceae</taxon>
        <taxon>Lasiodiplodia</taxon>
    </lineage>
</organism>
<dbReference type="AlphaFoldDB" id="A0A5N5DK83"/>
<protein>
    <recommendedName>
        <fullName evidence="3">SMP-30/Gluconolactonase/LRE-like region domain-containing protein</fullName>
    </recommendedName>
</protein>
<dbReference type="Gene3D" id="2.120.10.30">
    <property type="entry name" value="TolB, C-terminal domain"/>
    <property type="match status" value="1"/>
</dbReference>
<name>A0A5N5DK83_9PEZI</name>
<dbReference type="PANTHER" id="PTHR42060">
    <property type="entry name" value="NHL REPEAT-CONTAINING PROTEIN-RELATED"/>
    <property type="match status" value="1"/>
</dbReference>
<dbReference type="InterPro" id="IPR011042">
    <property type="entry name" value="6-blade_b-propeller_TolB-like"/>
</dbReference>
<dbReference type="PANTHER" id="PTHR42060:SF1">
    <property type="entry name" value="NHL REPEAT-CONTAINING PROTEIN"/>
    <property type="match status" value="1"/>
</dbReference>
<sequence length="202" mass="21321">MLNGIAVLNPATTTGPRAKGNDSEPLLLLADSTRGIIYSIDVAASNSSTNVFYSNPDLLAPTADAAFPTGLNGLQLPPVRNPKHVYFTTGFRGTFFRLELSQTSPAVAPAAEPELLAKGYENLDDFALDADGTAYLSTSVAREIVRVTPSGEETVIFQGDLVSSGTATLLVERDGKKILYVNTGSASNFGDGIPGKLVEIWL</sequence>
<reference evidence="1 2" key="1">
    <citation type="journal article" date="2019" name="Sci. Rep.">
        <title>A multi-omics analysis of the grapevine pathogen Lasiodiplodia theobromae reveals that temperature affects the expression of virulence- and pathogenicity-related genes.</title>
        <authorList>
            <person name="Felix C."/>
            <person name="Meneses R."/>
            <person name="Goncalves M.F.M."/>
            <person name="Tilleman L."/>
            <person name="Duarte A.S."/>
            <person name="Jorrin-Novo J.V."/>
            <person name="Van de Peer Y."/>
            <person name="Deforce D."/>
            <person name="Van Nieuwerburgh F."/>
            <person name="Esteves A.C."/>
            <person name="Alves A."/>
        </authorList>
    </citation>
    <scope>NUCLEOTIDE SEQUENCE [LARGE SCALE GENOMIC DNA]</scope>
    <source>
        <strain evidence="1 2">LA-SOL3</strain>
    </source>
</reference>
<evidence type="ECO:0000313" key="2">
    <source>
        <dbReference type="Proteomes" id="UP000325902"/>
    </source>
</evidence>